<protein>
    <recommendedName>
        <fullName evidence="3">Peptidase M48 domain-containing protein</fullName>
    </recommendedName>
</protein>
<organism evidence="1 2">
    <name type="scientific">Lactobacillus panisapium</name>
    <dbReference type="NCBI Taxonomy" id="2012495"/>
    <lineage>
        <taxon>Bacteria</taxon>
        <taxon>Bacillati</taxon>
        <taxon>Bacillota</taxon>
        <taxon>Bacilli</taxon>
        <taxon>Lactobacillales</taxon>
        <taxon>Lactobacillaceae</taxon>
        <taxon>Lactobacillus</taxon>
    </lineage>
</organism>
<sequence>MENLIKYMLNYAFDHGISYALLDQIDPDYPSVSFTDIGRMVINLNWKKQNEIPFMIGHEIGHFANGDKGTFYYINLSTPVEHQADLFSLNLIYKYASKQFYTFDEPGPFMQQFAIPYRLEGATYKLFQKNNDLIF</sequence>
<accession>A0ABX8W7H7</accession>
<reference evidence="1 2" key="1">
    <citation type="submission" date="2020-01" db="EMBL/GenBank/DDBJ databases">
        <title>Vast differences in strain-level diversity in the gut microbiota of two closely related honey bee species.</title>
        <authorList>
            <person name="Ellegaard K.M."/>
            <person name="Suenami S."/>
            <person name="Miyazaki R."/>
            <person name="Engel P."/>
        </authorList>
    </citation>
    <scope>NUCLEOTIDE SEQUENCE [LARGE SCALE GENOMIC DNA]</scope>
    <source>
        <strain evidence="1 2">ESL0416</strain>
    </source>
</reference>
<name>A0ABX8W7H7_9LACO</name>
<evidence type="ECO:0008006" key="3">
    <source>
        <dbReference type="Google" id="ProtNLM"/>
    </source>
</evidence>
<dbReference type="EMBL" id="CP048268">
    <property type="protein sequence ID" value="QYN53204.1"/>
    <property type="molecule type" value="Genomic_DNA"/>
</dbReference>
<dbReference type="RefSeq" id="WP_220219969.1">
    <property type="nucleotide sequence ID" value="NZ_CP048268.1"/>
</dbReference>
<keyword evidence="2" id="KW-1185">Reference proteome</keyword>
<evidence type="ECO:0000313" key="1">
    <source>
        <dbReference type="EMBL" id="QYN53204.1"/>
    </source>
</evidence>
<evidence type="ECO:0000313" key="2">
    <source>
        <dbReference type="Proteomes" id="UP000826550"/>
    </source>
</evidence>
<dbReference type="Proteomes" id="UP000826550">
    <property type="component" value="Chromosome"/>
</dbReference>
<gene>
    <name evidence="1" type="ORF">GYM71_07115</name>
</gene>
<proteinExistence type="predicted"/>